<dbReference type="RefSeq" id="WP_344261272.1">
    <property type="nucleotide sequence ID" value="NZ_BAAAMJ010000021.1"/>
</dbReference>
<feature type="compositionally biased region" description="Polar residues" evidence="1">
    <location>
        <begin position="1"/>
        <end position="12"/>
    </location>
</feature>
<feature type="transmembrane region" description="Helical" evidence="2">
    <location>
        <begin position="64"/>
        <end position="83"/>
    </location>
</feature>
<keyword evidence="2" id="KW-0472">Membrane</keyword>
<keyword evidence="2" id="KW-0812">Transmembrane</keyword>
<comment type="caution">
    <text evidence="3">The sequence shown here is derived from an EMBL/GenBank/DDBJ whole genome shotgun (WGS) entry which is preliminary data.</text>
</comment>
<proteinExistence type="predicted"/>
<evidence type="ECO:0000256" key="2">
    <source>
        <dbReference type="SAM" id="Phobius"/>
    </source>
</evidence>
<keyword evidence="2" id="KW-1133">Transmembrane helix</keyword>
<feature type="region of interest" description="Disordered" evidence="1">
    <location>
        <begin position="1"/>
        <end position="46"/>
    </location>
</feature>
<name>A0ABP5AGR1_9ACTN</name>
<evidence type="ECO:0000256" key="1">
    <source>
        <dbReference type="SAM" id="MobiDB-lite"/>
    </source>
</evidence>
<organism evidence="3 4">
    <name type="scientific">Streptomyces sodiiphilus</name>
    <dbReference type="NCBI Taxonomy" id="226217"/>
    <lineage>
        <taxon>Bacteria</taxon>
        <taxon>Bacillati</taxon>
        <taxon>Actinomycetota</taxon>
        <taxon>Actinomycetes</taxon>
        <taxon>Kitasatosporales</taxon>
        <taxon>Streptomycetaceae</taxon>
        <taxon>Streptomyces</taxon>
    </lineage>
</organism>
<evidence type="ECO:0000313" key="4">
    <source>
        <dbReference type="Proteomes" id="UP001501303"/>
    </source>
</evidence>
<evidence type="ECO:0008006" key="5">
    <source>
        <dbReference type="Google" id="ProtNLM"/>
    </source>
</evidence>
<gene>
    <name evidence="3" type="ORF">GCM10009716_23510</name>
</gene>
<keyword evidence="4" id="KW-1185">Reference proteome</keyword>
<dbReference type="EMBL" id="BAAAMJ010000021">
    <property type="protein sequence ID" value="GAA1913140.1"/>
    <property type="molecule type" value="Genomic_DNA"/>
</dbReference>
<reference evidence="4" key="1">
    <citation type="journal article" date="2019" name="Int. J. Syst. Evol. Microbiol.">
        <title>The Global Catalogue of Microorganisms (GCM) 10K type strain sequencing project: providing services to taxonomists for standard genome sequencing and annotation.</title>
        <authorList>
            <consortium name="The Broad Institute Genomics Platform"/>
            <consortium name="The Broad Institute Genome Sequencing Center for Infectious Disease"/>
            <person name="Wu L."/>
            <person name="Ma J."/>
        </authorList>
    </citation>
    <scope>NUCLEOTIDE SEQUENCE [LARGE SCALE GENOMIC DNA]</scope>
    <source>
        <strain evidence="4">JCM 13581</strain>
    </source>
</reference>
<feature type="transmembrane region" description="Helical" evidence="2">
    <location>
        <begin position="126"/>
        <end position="146"/>
    </location>
</feature>
<accession>A0ABP5AGR1</accession>
<feature type="compositionally biased region" description="Basic and acidic residues" evidence="1">
    <location>
        <begin position="18"/>
        <end position="42"/>
    </location>
</feature>
<sequence>MTVTESPGTEQPGTEPADVERADAEKAVVAEQPGTEKPDAGRAGEAAWADRWTRELRRERQGHFLRLNLAILFALGAVLLLLMPVDHRGEAAFASDDANLCGSVAFPEETEGRLADRCGTLRDQRLSLAFISLAGAGIVLAIGLAGESTRRFESRHGFS</sequence>
<protein>
    <recommendedName>
        <fullName evidence="5">Transmembrane protein</fullName>
    </recommendedName>
</protein>
<evidence type="ECO:0000313" key="3">
    <source>
        <dbReference type="EMBL" id="GAA1913140.1"/>
    </source>
</evidence>
<dbReference type="Proteomes" id="UP001501303">
    <property type="component" value="Unassembled WGS sequence"/>
</dbReference>